<dbReference type="Gene3D" id="3.80.10.10">
    <property type="entry name" value="Ribonuclease Inhibitor"/>
    <property type="match status" value="1"/>
</dbReference>
<dbReference type="SUPFAM" id="SSF52058">
    <property type="entry name" value="L domain-like"/>
    <property type="match status" value="1"/>
</dbReference>
<evidence type="ECO:0000313" key="3">
    <source>
        <dbReference type="Proteomes" id="UP001209570"/>
    </source>
</evidence>
<name>A0AAD5LHS1_PYTIN</name>
<sequence>MSVSSLKQVAGSEATEVKPTNIPSSSHDDDLRIRFGVIGIVHWGHRAIFLYGMAIVIVQLYAETRSTPKACLVVMRPWFYSGDANEMADVLGGLDSETLAYIGVRHCPNVEVLPAIQRFPNLLWMKFYNSTIVSWPQEAVITRHHHPKLLFIFTIRVNFPGGTIPAGLLPPKDSFPRKLSLFTMPNTNLQTLPSDLHMHWAGFLTWYIEFGKFPSLPEVIKQMKLWMLVYNGNKLSSIDADVLMLKTLNALAIRDTNISSLPEAGVDITKMTMNALYMDNAPLLDFPSWMNKAFFDAGRLVQAARSPICQKIVQEIAIKASGQGGATPILDARPWLRKVDCTSYGIGKTSFYPVHQEVRAEETW</sequence>
<proteinExistence type="predicted"/>
<evidence type="ECO:0000256" key="1">
    <source>
        <dbReference type="SAM" id="MobiDB-lite"/>
    </source>
</evidence>
<dbReference type="EMBL" id="JAKCXM010000211">
    <property type="protein sequence ID" value="KAJ0398581.1"/>
    <property type="molecule type" value="Genomic_DNA"/>
</dbReference>
<dbReference type="AlphaFoldDB" id="A0AAD5LHS1"/>
<comment type="caution">
    <text evidence="2">The sequence shown here is derived from an EMBL/GenBank/DDBJ whole genome shotgun (WGS) entry which is preliminary data.</text>
</comment>
<dbReference type="InterPro" id="IPR032675">
    <property type="entry name" value="LRR_dom_sf"/>
</dbReference>
<dbReference type="Proteomes" id="UP001209570">
    <property type="component" value="Unassembled WGS sequence"/>
</dbReference>
<accession>A0AAD5LHS1</accession>
<gene>
    <name evidence="2" type="ORF">P43SY_003187</name>
</gene>
<organism evidence="2 3">
    <name type="scientific">Pythium insidiosum</name>
    <name type="common">Pythiosis disease agent</name>
    <dbReference type="NCBI Taxonomy" id="114742"/>
    <lineage>
        <taxon>Eukaryota</taxon>
        <taxon>Sar</taxon>
        <taxon>Stramenopiles</taxon>
        <taxon>Oomycota</taxon>
        <taxon>Peronosporomycetes</taxon>
        <taxon>Pythiales</taxon>
        <taxon>Pythiaceae</taxon>
        <taxon>Pythium</taxon>
    </lineage>
</organism>
<reference evidence="2" key="1">
    <citation type="submission" date="2021-12" db="EMBL/GenBank/DDBJ databases">
        <title>Prjna785345.</title>
        <authorList>
            <person name="Rujirawat T."/>
            <person name="Krajaejun T."/>
        </authorList>
    </citation>
    <scope>NUCLEOTIDE SEQUENCE</scope>
    <source>
        <strain evidence="2">Pi057C3</strain>
    </source>
</reference>
<keyword evidence="3" id="KW-1185">Reference proteome</keyword>
<feature type="region of interest" description="Disordered" evidence="1">
    <location>
        <begin position="1"/>
        <end position="25"/>
    </location>
</feature>
<evidence type="ECO:0000313" key="2">
    <source>
        <dbReference type="EMBL" id="KAJ0398581.1"/>
    </source>
</evidence>
<protein>
    <submittedName>
        <fullName evidence="2">Uncharacterized protein</fullName>
    </submittedName>
</protein>